<feature type="compositionally biased region" description="Basic and acidic residues" evidence="5">
    <location>
        <begin position="786"/>
        <end position="795"/>
    </location>
</feature>
<evidence type="ECO:0000256" key="5">
    <source>
        <dbReference type="SAM" id="MobiDB-lite"/>
    </source>
</evidence>
<evidence type="ECO:0000256" key="1">
    <source>
        <dbReference type="ARBA" id="ARBA00022741"/>
    </source>
</evidence>
<gene>
    <name evidence="7" type="ORF">PPERSA_05531</name>
</gene>
<organism evidence="7 8">
    <name type="scientific">Pseudocohnilembus persalinus</name>
    <name type="common">Ciliate</name>
    <dbReference type="NCBI Taxonomy" id="266149"/>
    <lineage>
        <taxon>Eukaryota</taxon>
        <taxon>Sar</taxon>
        <taxon>Alveolata</taxon>
        <taxon>Ciliophora</taxon>
        <taxon>Intramacronucleata</taxon>
        <taxon>Oligohymenophorea</taxon>
        <taxon>Scuticociliatia</taxon>
        <taxon>Philasterida</taxon>
        <taxon>Pseudocohnilembidae</taxon>
        <taxon>Pseudocohnilembus</taxon>
    </lineage>
</organism>
<keyword evidence="3" id="KW-0342">GTP-binding</keyword>
<dbReference type="OrthoDB" id="312156at2759"/>
<dbReference type="CDD" id="cd01851">
    <property type="entry name" value="GBP"/>
    <property type="match status" value="1"/>
</dbReference>
<feature type="compositionally biased region" description="Polar residues" evidence="5">
    <location>
        <begin position="1546"/>
        <end position="1563"/>
    </location>
</feature>
<dbReference type="Proteomes" id="UP000054937">
    <property type="component" value="Unassembled WGS sequence"/>
</dbReference>
<sequence>MQNQKPLYKEESIPFITFEQDNTQYNVNPEACEFIKSIPQPIGVISVAGLYRTGKSYLLNRMLLNRSNGFGVGPTVQACTKGLWIWGTPIKGYNSEGEPINILIIDSEGIGALDEDQTHDSKIFSLAILLSSQFIYNSVGSIDENAIQNLSLVVNLTKHIQIKSNGSEECDSEEYSQHFPSFFWVIRDFSLQLCDQEGEPITAKEYLEKSLQEQRGFSDEIESKNRIRRLLNSFFKERECITLVRPLVNEDNLQKLDQMELDQLRPEFFEQVMGFRKRILTHCKPKQVNGKNLNGEMYMALVNNYITSINEGAVPNIENAWSYVCKDECYKATQSALEIYEKTLKEILYPKLPTTLDEVKFCHKQAKEQAVEIFRKMAVGDVAEEFQREVLKKIKEKSQQLKFMNEKESKNCAQNFIAREFQSIERKLKMGEYKDYKEYEKDIRLFYQFLLEHGPKIVNRQVIYLDFLQKVLNEGANIFLKNLQGDFEVQKVCSEEMIQKKEQEIKEIKESLGQQIAQFEQQIHVYEKEKSELLGNEKRNEESLKELQEQYEKMETELKQEMLKERGEFNSNNEKLKSKVNELEDELQEVQRELLMKESAFNKEKALLEHKASHFESLLEEQTRKEQQFDNNMNNAKSQLNVELKEMQEKYEQQLKFEKNQLAALNEKMAEMQEQRDASEKNLENEIEVLQEKNKNLSETLEQMQLELTQQKEELDNLLDGKLKQSEGVQEQISQEMEQMKQQKDSLLKQVTDLSEKLKAQDQDYKKQEALLIQKNEFLSAELEDTKEKLEDQRQAHQSTLNALEMSNLEQQRDYQNKEESKKFLEIKESHMKEMAQLEQQNQVQTKQLQEQIEQLQKELAEVELEGKVSKNNFEDEVKSLRENLESVEKQRDEIYEKLKQYEDANILTSKQMESKQQETIRNLEQQIEEMSDKMQRENQEMQVKSEEALAQLKNFYEIEKERLETRLQEEREKREKGQEGILEEYEERLREQASNYEEEIDMLKEDLRELEVQTQTMTGQYEHELDLKIKNIENLEKIVAEGKEQLQQAQKNYAQQIEQQQANYNSEKMGWTEKNESLSSELQRKEKELIKLQQKKEGLENTLKRKEELFETTKNDLIGEKNQLNEKLEETKKNLSKVQDDFLQHKINYEKSIALSTQQNEFFGKKVEELEKQLEISSQRYEERIKSQKSEWQSELGEKLGRIQEEKQQLEAKYDALKKNNKEGEMSQGKKISALEKEKAIIQEKLSHTTQKLQDLEQKSEENIQNLTKQLNILKSQQDGEKSVYGQELEALKKQISSLEAEKHELQSGLERDQLLWEGKFQFLQQQKDQAKNDLAEVRKNFELTLQKLKEARSNDQSDHQANVQDMLNQIEKKYQSQIQSMTERNSQEQNELNGKIKKLEKELKTYEDKNLLDSHSKNTSEILTQKKIQEMFDNEKKMQQQVEKIKQQKEEQYNELMKKLDKEKDSYKQKISELEEKYREGERKRSTLIFEHEKERAKWNLEKDHLLCQRNDLQEQLNRIEKKRELLLRENERLKNDNRYSKRAPSSNIGTSFNLNVSRNMGSDRKSPISNRNQNMSILGQNYGQNRGSYNNYSMINNSFQQENDNDISTNKENNILSQLDSSRDKENYQGFKSFQQKMTTDSQKQGQVSQQQQQQQQSVVAEALSEKQQN</sequence>
<feature type="compositionally biased region" description="Basic and acidic residues" evidence="5">
    <location>
        <begin position="811"/>
        <end position="820"/>
    </location>
</feature>
<feature type="compositionally biased region" description="Polar residues" evidence="5">
    <location>
        <begin position="1570"/>
        <end position="1586"/>
    </location>
</feature>
<feature type="compositionally biased region" description="Polar residues" evidence="5">
    <location>
        <begin position="1633"/>
        <end position="1644"/>
    </location>
</feature>
<keyword evidence="1" id="KW-0547">Nucleotide-binding</keyword>
<comment type="similarity">
    <text evidence="4">Belongs to the TRAFAC class dynamin-like GTPase superfamily. GB1/RHD3 GTPase family.</text>
</comment>
<proteinExistence type="inferred from homology"/>
<dbReference type="InterPro" id="IPR015894">
    <property type="entry name" value="Guanylate-bd_N"/>
</dbReference>
<dbReference type="InterPro" id="IPR036543">
    <property type="entry name" value="Guanylate-bd_C_sf"/>
</dbReference>
<feature type="region of interest" description="Disordered" evidence="5">
    <location>
        <begin position="786"/>
        <end position="820"/>
    </location>
</feature>
<feature type="domain" description="GB1/RHD3-type G" evidence="6">
    <location>
        <begin position="39"/>
        <end position="289"/>
    </location>
</feature>
<feature type="region of interest" description="Disordered" evidence="5">
    <location>
        <begin position="1539"/>
        <end position="1586"/>
    </location>
</feature>
<dbReference type="OMA" id="KYKTQCE"/>
<evidence type="ECO:0000313" key="8">
    <source>
        <dbReference type="Proteomes" id="UP000054937"/>
    </source>
</evidence>
<dbReference type="SUPFAM" id="SSF48340">
    <property type="entry name" value="Interferon-induced guanylate-binding protein 1 (GBP1), C-terminal domain"/>
    <property type="match status" value="1"/>
</dbReference>
<dbReference type="Pfam" id="PF02263">
    <property type="entry name" value="GBP"/>
    <property type="match status" value="1"/>
</dbReference>
<dbReference type="Pfam" id="PF02841">
    <property type="entry name" value="GBP_C"/>
    <property type="match status" value="1"/>
</dbReference>
<name>A0A0V0QT12_PSEPJ</name>
<protein>
    <submittedName>
        <fullName evidence="7">p-loop containing nucleoside triphosphate hydrolase</fullName>
    </submittedName>
</protein>
<dbReference type="InterPro" id="IPR027417">
    <property type="entry name" value="P-loop_NTPase"/>
</dbReference>
<dbReference type="EMBL" id="LDAU01000108">
    <property type="protein sequence ID" value="KRX05422.1"/>
    <property type="molecule type" value="Genomic_DNA"/>
</dbReference>
<accession>A0A0V0QT12</accession>
<feature type="compositionally biased region" description="Low complexity" evidence="5">
    <location>
        <begin position="1645"/>
        <end position="1663"/>
    </location>
</feature>
<dbReference type="GO" id="GO:0003924">
    <property type="term" value="F:GTPase activity"/>
    <property type="evidence" value="ECO:0007669"/>
    <property type="project" value="InterPro"/>
</dbReference>
<dbReference type="InterPro" id="IPR030386">
    <property type="entry name" value="G_GB1_RHD3_dom"/>
</dbReference>
<keyword evidence="8" id="KW-1185">Reference proteome</keyword>
<dbReference type="Gene3D" id="1.20.1000.10">
    <property type="entry name" value="Guanylate-binding protein, C-terminal domain"/>
    <property type="match status" value="1"/>
</dbReference>
<comment type="caution">
    <text evidence="7">The sequence shown here is derived from an EMBL/GenBank/DDBJ whole genome shotgun (WGS) entry which is preliminary data.</text>
</comment>
<reference evidence="7 8" key="1">
    <citation type="journal article" date="2015" name="Sci. Rep.">
        <title>Genome of the facultative scuticociliatosis pathogen Pseudocohnilembus persalinus provides insight into its virulence through horizontal gene transfer.</title>
        <authorList>
            <person name="Xiong J."/>
            <person name="Wang G."/>
            <person name="Cheng J."/>
            <person name="Tian M."/>
            <person name="Pan X."/>
            <person name="Warren A."/>
            <person name="Jiang C."/>
            <person name="Yuan D."/>
            <person name="Miao W."/>
        </authorList>
    </citation>
    <scope>NUCLEOTIDE SEQUENCE [LARGE SCALE GENOMIC DNA]</scope>
    <source>
        <strain evidence="7">36N120E</strain>
    </source>
</reference>
<dbReference type="InterPro" id="IPR003191">
    <property type="entry name" value="Guanylate-bd/ATL_C"/>
</dbReference>
<dbReference type="GO" id="GO:0005525">
    <property type="term" value="F:GTP binding"/>
    <property type="evidence" value="ECO:0007669"/>
    <property type="project" value="UniProtKB-KW"/>
</dbReference>
<dbReference type="SUPFAM" id="SSF52540">
    <property type="entry name" value="P-loop containing nucleoside triphosphate hydrolases"/>
    <property type="match status" value="1"/>
</dbReference>
<evidence type="ECO:0000256" key="2">
    <source>
        <dbReference type="ARBA" id="ARBA00022801"/>
    </source>
</evidence>
<evidence type="ECO:0000256" key="4">
    <source>
        <dbReference type="PROSITE-ProRule" id="PRU01052"/>
    </source>
</evidence>
<evidence type="ECO:0000259" key="6">
    <source>
        <dbReference type="PROSITE" id="PS51715"/>
    </source>
</evidence>
<evidence type="ECO:0000313" key="7">
    <source>
        <dbReference type="EMBL" id="KRX05422.1"/>
    </source>
</evidence>
<dbReference type="FunFam" id="3.40.50.300:FF:001470">
    <property type="entry name" value="Interferon-induced guanylate-binding protein 1"/>
    <property type="match status" value="1"/>
</dbReference>
<dbReference type="PROSITE" id="PS51715">
    <property type="entry name" value="G_GB1_RHD3"/>
    <property type="match status" value="1"/>
</dbReference>
<dbReference type="Gene3D" id="3.40.50.300">
    <property type="entry name" value="P-loop containing nucleotide triphosphate hydrolases"/>
    <property type="match status" value="1"/>
</dbReference>
<dbReference type="InParanoid" id="A0A0V0QT12"/>
<feature type="region of interest" description="Disordered" evidence="5">
    <location>
        <begin position="1620"/>
        <end position="1673"/>
    </location>
</feature>
<evidence type="ECO:0000256" key="3">
    <source>
        <dbReference type="ARBA" id="ARBA00023134"/>
    </source>
</evidence>
<keyword evidence="2 7" id="KW-0378">Hydrolase</keyword>
<dbReference type="PANTHER" id="PTHR10751">
    <property type="entry name" value="GUANYLATE BINDING PROTEIN"/>
    <property type="match status" value="1"/>
</dbReference>